<accession>A0A7M7Q207</accession>
<dbReference type="GeneID" id="116416106"/>
<dbReference type="EnsemblMetazoa" id="XM_031922801">
    <property type="protein sequence ID" value="XP_031778661"/>
    <property type="gene ID" value="LOC116416106"/>
</dbReference>
<dbReference type="AlphaFoldDB" id="A0A7M7Q207"/>
<dbReference type="SUPFAM" id="SSF52058">
    <property type="entry name" value="L domain-like"/>
    <property type="match status" value="1"/>
</dbReference>
<proteinExistence type="predicted"/>
<evidence type="ECO:0000313" key="1">
    <source>
        <dbReference type="EnsemblMetazoa" id="XP_031778661"/>
    </source>
</evidence>
<dbReference type="RefSeq" id="XP_031778660.1">
    <property type="nucleotide sequence ID" value="XM_031922800.2"/>
</dbReference>
<evidence type="ECO:0000313" key="2">
    <source>
        <dbReference type="Proteomes" id="UP000002358"/>
    </source>
</evidence>
<dbReference type="RefSeq" id="XP_032453594.1">
    <property type="nucleotide sequence ID" value="XM_032597703.1"/>
</dbReference>
<protein>
    <submittedName>
        <fullName evidence="1">Uncharacterized protein</fullName>
    </submittedName>
</protein>
<dbReference type="EnsemblMetazoa" id="XM_031922326">
    <property type="protein sequence ID" value="XP_031778186"/>
    <property type="gene ID" value="LOC116416025"/>
</dbReference>
<reference evidence="1" key="1">
    <citation type="submission" date="2021-01" db="UniProtKB">
        <authorList>
            <consortium name="EnsemblMetazoa"/>
        </authorList>
    </citation>
    <scope>IDENTIFICATION</scope>
</reference>
<dbReference type="RefSeq" id="XP_031778661.1">
    <property type="nucleotide sequence ID" value="XM_031922801.1"/>
</dbReference>
<dbReference type="InParanoid" id="A0A7M7Q207"/>
<dbReference type="EnsemblMetazoa" id="XM_031922799">
    <property type="protein sequence ID" value="XP_031778659"/>
    <property type="gene ID" value="LOC116416106"/>
</dbReference>
<dbReference type="Gene3D" id="3.80.10.10">
    <property type="entry name" value="Ribonuclease Inhibitor"/>
    <property type="match status" value="1"/>
</dbReference>
<dbReference type="EnsemblMetazoa" id="XM_031922800">
    <property type="protein sequence ID" value="XP_031778660"/>
    <property type="gene ID" value="LOC116416106"/>
</dbReference>
<dbReference type="InterPro" id="IPR032675">
    <property type="entry name" value="LRR_dom_sf"/>
</dbReference>
<name>A0A7M7Q207_NASVI</name>
<dbReference type="KEGG" id="nvi:116416106"/>
<keyword evidence="2" id="KW-1185">Reference proteome</keyword>
<dbReference type="RefSeq" id="XP_031778659.1">
    <property type="nucleotide sequence ID" value="XM_031922799.1"/>
</dbReference>
<dbReference type="EnsemblMetazoa" id="XM_032598296">
    <property type="protein sequence ID" value="XP_032454187"/>
    <property type="gene ID" value="LOC116416025"/>
</dbReference>
<dbReference type="EnsemblMetazoa" id="XM_031922325">
    <property type="protein sequence ID" value="XP_031778185"/>
    <property type="gene ID" value="LOC116416025"/>
</dbReference>
<dbReference type="Proteomes" id="UP000002358">
    <property type="component" value="Chromosome 1"/>
</dbReference>
<dbReference type="GeneID" id="116416025"/>
<organism evidence="1 2">
    <name type="scientific">Nasonia vitripennis</name>
    <name type="common">Parasitic wasp</name>
    <dbReference type="NCBI Taxonomy" id="7425"/>
    <lineage>
        <taxon>Eukaryota</taxon>
        <taxon>Metazoa</taxon>
        <taxon>Ecdysozoa</taxon>
        <taxon>Arthropoda</taxon>
        <taxon>Hexapoda</taxon>
        <taxon>Insecta</taxon>
        <taxon>Pterygota</taxon>
        <taxon>Neoptera</taxon>
        <taxon>Endopterygota</taxon>
        <taxon>Hymenoptera</taxon>
        <taxon>Apocrita</taxon>
        <taxon>Proctotrupomorpha</taxon>
        <taxon>Chalcidoidea</taxon>
        <taxon>Pteromalidae</taxon>
        <taxon>Pteromalinae</taxon>
        <taxon>Nasonia</taxon>
    </lineage>
</organism>
<dbReference type="RefSeq" id="XP_031778186.1">
    <property type="nucleotide sequence ID" value="XM_031922326.2"/>
</dbReference>
<dbReference type="RefSeq" id="XP_032454187.1">
    <property type="nucleotide sequence ID" value="XM_032598296.1"/>
</dbReference>
<dbReference type="EnsemblMetazoa" id="XM_032597703">
    <property type="protein sequence ID" value="XP_032453594"/>
    <property type="gene ID" value="LOC116416106"/>
</dbReference>
<sequence length="371" mass="42893">MAVAAAAASTKDVEHLDIWVFERVFYENHPGWKRFDDCAGHLANYAIVEDDLESLRDATLPKDIEGLCIDLSCYTYRKEDNDPKVENFEKLKFLNVLEASLISLDCIRGLPELRVLVCNGFALQALSRLRDDELATSIASLPKLRCIVTYDYELFPDSLLLPHVFPVSLRSLALMRACNYDYSFLLHLPNLENLHLDLSNCENHNVLDTLRRLPYNSKLLRFGTIDQELLRNVQADKLYSTAQNLLDGWPNLRQLSVDLPGFGVTKQKTLRFPRTIQVLKLTNCGPFKLKALLLDYKQLKFLAVFTDRVNSKDLKILRHCYRTKTMFMGNFKVYLREKFSTTSKYHFILSKSSTEDGSTSYFNYVYENFYN</sequence>
<dbReference type="Proteomes" id="UP000002358">
    <property type="component" value="Chromosome 2"/>
</dbReference>
<dbReference type="RefSeq" id="XP_031778187.1">
    <property type="nucleotide sequence ID" value="XM_031922327.2"/>
</dbReference>
<dbReference type="RefSeq" id="XP_031778185.1">
    <property type="nucleotide sequence ID" value="XM_031922325.2"/>
</dbReference>
<dbReference type="EnsemblMetazoa" id="XM_031922327">
    <property type="protein sequence ID" value="XP_031778187"/>
    <property type="gene ID" value="LOC116416025"/>
</dbReference>
<dbReference type="KEGG" id="nvi:116416025"/>